<dbReference type="SUPFAM" id="SSF56019">
    <property type="entry name" value="The spindle assembly checkpoint protein mad2"/>
    <property type="match status" value="1"/>
</dbReference>
<evidence type="ECO:0000256" key="5">
    <source>
        <dbReference type="ARBA" id="ARBA00023254"/>
    </source>
</evidence>
<dbReference type="GO" id="GO:0005694">
    <property type="term" value="C:chromosome"/>
    <property type="evidence" value="ECO:0007669"/>
    <property type="project" value="UniProtKB-SubCell"/>
</dbReference>
<keyword evidence="3" id="KW-0158">Chromosome</keyword>
<keyword evidence="4" id="KW-0539">Nucleus</keyword>
<dbReference type="Gene3D" id="3.30.900.10">
    <property type="entry name" value="HORMA domain"/>
    <property type="match status" value="1"/>
</dbReference>
<dbReference type="PANTHER" id="PTHR48225:SF7">
    <property type="entry name" value="MEIOSIS-SPECIFIC PROTEIN HOP1"/>
    <property type="match status" value="1"/>
</dbReference>
<evidence type="ECO:0000313" key="7">
    <source>
        <dbReference type="EMBL" id="OWR44857.1"/>
    </source>
</evidence>
<evidence type="ECO:0000313" key="8">
    <source>
        <dbReference type="Proteomes" id="UP000007151"/>
    </source>
</evidence>
<feature type="compositionally biased region" description="Basic residues" evidence="6">
    <location>
        <begin position="503"/>
        <end position="514"/>
    </location>
</feature>
<name>A0A212ETR3_DANPL</name>
<sequence length="514" mass="58351">MTATATSATQAVSEWVKVFPKQVTENYTSSVTFMKQLTVVAVSTITYLKNAFPEDSYTVETFGGVKLRILKKKCRNELAQFLSTALTQAFEAFDKKFLHQLALCFYEDECKPENLIEYHIFEYSYNDDRVTLDLHSKSRHSRGRHSRHTEHTFESVRERTVHLIRACVVIMQSCQTELPAAYDVSLRLYYNQDAPSDYQAPGFLSTDESEDHLEPYLVDAIKLGWVETPYHKLIARSFIKEHVLASHEAIPSQNRPILSNEVQASGSNIAPDTDIQIVCPCNRHEEGCDVSELLKCLFCGTYQHACCYGVCDVTAAASHCCVSCYQTDTHRTPTDKKLATLTHAKRESLCIFRRTLEWCARIPSIDGASISQRFRISETNAHKLMRLLHSHGVLPEEPTDSKTPQKIITVALNSVMSKFFNMNRDVVERLLAETLLEESDPLSGVISPFEQVSLTSDGNKTGVTTPDTNRHTLDQYKQAFSAEDDVTLDENRTKRKLSERNLRKGVRTKRSRLQ</sequence>
<evidence type="ECO:0000256" key="6">
    <source>
        <dbReference type="SAM" id="MobiDB-lite"/>
    </source>
</evidence>
<dbReference type="Proteomes" id="UP000007151">
    <property type="component" value="Unassembled WGS sequence"/>
</dbReference>
<dbReference type="EMBL" id="AGBW02012542">
    <property type="protein sequence ID" value="OWR44857.1"/>
    <property type="molecule type" value="Genomic_DNA"/>
</dbReference>
<dbReference type="InterPro" id="IPR051294">
    <property type="entry name" value="HORMA_MeioticProgression"/>
</dbReference>
<gene>
    <name evidence="7" type="ORF">KGM_211920</name>
</gene>
<evidence type="ECO:0000256" key="2">
    <source>
        <dbReference type="ARBA" id="ARBA00004286"/>
    </source>
</evidence>
<accession>A0A212ETR3</accession>
<feature type="region of interest" description="Disordered" evidence="6">
    <location>
        <begin position="491"/>
        <end position="514"/>
    </location>
</feature>
<comment type="subcellular location">
    <subcellularLocation>
        <location evidence="2">Chromosome</location>
    </subcellularLocation>
    <subcellularLocation>
        <location evidence="1">Nucleus</location>
    </subcellularLocation>
</comment>
<dbReference type="AlphaFoldDB" id="A0A212ETR3"/>
<dbReference type="Pfam" id="PF02301">
    <property type="entry name" value="HORMA"/>
    <property type="match status" value="1"/>
</dbReference>
<reference evidence="7 8" key="1">
    <citation type="journal article" date="2011" name="Cell">
        <title>The monarch butterfly genome yields insights into long-distance migration.</title>
        <authorList>
            <person name="Zhan S."/>
            <person name="Merlin C."/>
            <person name="Boore J.L."/>
            <person name="Reppert S.M."/>
        </authorList>
    </citation>
    <scope>NUCLEOTIDE SEQUENCE [LARGE SCALE GENOMIC DNA]</scope>
    <source>
        <strain evidence="7">F-2</strain>
    </source>
</reference>
<dbReference type="PROSITE" id="PS50815">
    <property type="entry name" value="HORMA"/>
    <property type="match status" value="1"/>
</dbReference>
<proteinExistence type="predicted"/>
<dbReference type="STRING" id="278856.A0A212ETR3"/>
<keyword evidence="5" id="KW-0469">Meiosis</keyword>
<evidence type="ECO:0000256" key="3">
    <source>
        <dbReference type="ARBA" id="ARBA00022454"/>
    </source>
</evidence>
<dbReference type="InterPro" id="IPR036570">
    <property type="entry name" value="HORMA_dom_sf"/>
</dbReference>
<dbReference type="eggNOG" id="KOG4652">
    <property type="taxonomic scope" value="Eukaryota"/>
</dbReference>
<dbReference type="KEGG" id="dpl:KGM_211920"/>
<dbReference type="GO" id="GO:0005634">
    <property type="term" value="C:nucleus"/>
    <property type="evidence" value="ECO:0007669"/>
    <property type="project" value="UniProtKB-SubCell"/>
</dbReference>
<dbReference type="OrthoDB" id="1928087at2759"/>
<dbReference type="InterPro" id="IPR003511">
    <property type="entry name" value="HORMA_dom"/>
</dbReference>
<evidence type="ECO:0000256" key="1">
    <source>
        <dbReference type="ARBA" id="ARBA00004123"/>
    </source>
</evidence>
<dbReference type="GO" id="GO:0051321">
    <property type="term" value="P:meiotic cell cycle"/>
    <property type="evidence" value="ECO:0007669"/>
    <property type="project" value="UniProtKB-KW"/>
</dbReference>
<organism evidence="7 8">
    <name type="scientific">Danaus plexippus plexippus</name>
    <dbReference type="NCBI Taxonomy" id="278856"/>
    <lineage>
        <taxon>Eukaryota</taxon>
        <taxon>Metazoa</taxon>
        <taxon>Ecdysozoa</taxon>
        <taxon>Arthropoda</taxon>
        <taxon>Hexapoda</taxon>
        <taxon>Insecta</taxon>
        <taxon>Pterygota</taxon>
        <taxon>Neoptera</taxon>
        <taxon>Endopterygota</taxon>
        <taxon>Lepidoptera</taxon>
        <taxon>Glossata</taxon>
        <taxon>Ditrysia</taxon>
        <taxon>Papilionoidea</taxon>
        <taxon>Nymphalidae</taxon>
        <taxon>Danainae</taxon>
        <taxon>Danaini</taxon>
        <taxon>Danaina</taxon>
        <taxon>Danaus</taxon>
        <taxon>Danaus</taxon>
    </lineage>
</organism>
<feature type="compositionally biased region" description="Basic and acidic residues" evidence="6">
    <location>
        <begin position="491"/>
        <end position="502"/>
    </location>
</feature>
<protein>
    <submittedName>
        <fullName evidence="7">HORMA domain-containing protein 2</fullName>
    </submittedName>
</protein>
<evidence type="ECO:0000256" key="4">
    <source>
        <dbReference type="ARBA" id="ARBA00023242"/>
    </source>
</evidence>
<dbReference type="PANTHER" id="PTHR48225">
    <property type="entry name" value="HORMA DOMAIN-CONTAINING PROTEIN 1"/>
    <property type="match status" value="1"/>
</dbReference>
<comment type="caution">
    <text evidence="7">The sequence shown here is derived from an EMBL/GenBank/DDBJ whole genome shotgun (WGS) entry which is preliminary data.</text>
</comment>
<keyword evidence="8" id="KW-1185">Reference proteome</keyword>